<name>A0A4R2IMV8_9PSEU</name>
<evidence type="ECO:0000313" key="2">
    <source>
        <dbReference type="EMBL" id="TCO45318.1"/>
    </source>
</evidence>
<feature type="domain" description="Lantibiotic dehydratase N-terminal" evidence="1">
    <location>
        <begin position="626"/>
        <end position="706"/>
    </location>
</feature>
<dbReference type="Pfam" id="PF04738">
    <property type="entry name" value="Lant_dehydr_N"/>
    <property type="match status" value="2"/>
</dbReference>
<dbReference type="InterPro" id="IPR006827">
    <property type="entry name" value="Lant_deHydtase_N"/>
</dbReference>
<evidence type="ECO:0000313" key="3">
    <source>
        <dbReference type="Proteomes" id="UP000295680"/>
    </source>
</evidence>
<dbReference type="OrthoDB" id="8428173at2"/>
<evidence type="ECO:0000259" key="1">
    <source>
        <dbReference type="Pfam" id="PF04738"/>
    </source>
</evidence>
<protein>
    <submittedName>
        <fullName evidence="2">Lantibiotic biosynthesis dehydratase-like protein</fullName>
    </submittedName>
</protein>
<reference evidence="2 3" key="1">
    <citation type="submission" date="2019-03" db="EMBL/GenBank/DDBJ databases">
        <title>Genomic Encyclopedia of Type Strains, Phase IV (KMG-IV): sequencing the most valuable type-strain genomes for metagenomic binning, comparative biology and taxonomic classification.</title>
        <authorList>
            <person name="Goeker M."/>
        </authorList>
    </citation>
    <scope>NUCLEOTIDE SEQUENCE [LARGE SCALE GENOMIC DNA]</scope>
    <source>
        <strain evidence="2 3">DSM 45934</strain>
    </source>
</reference>
<keyword evidence="3" id="KW-1185">Reference proteome</keyword>
<dbReference type="EMBL" id="SLWS01000021">
    <property type="protein sequence ID" value="TCO45318.1"/>
    <property type="molecule type" value="Genomic_DNA"/>
</dbReference>
<organism evidence="2 3">
    <name type="scientific">Actinocrispum wychmicini</name>
    <dbReference type="NCBI Taxonomy" id="1213861"/>
    <lineage>
        <taxon>Bacteria</taxon>
        <taxon>Bacillati</taxon>
        <taxon>Actinomycetota</taxon>
        <taxon>Actinomycetes</taxon>
        <taxon>Pseudonocardiales</taxon>
        <taxon>Pseudonocardiaceae</taxon>
        <taxon>Actinocrispum</taxon>
    </lineage>
</organism>
<gene>
    <name evidence="2" type="ORF">EV192_12182</name>
</gene>
<proteinExistence type="predicted"/>
<dbReference type="AlphaFoldDB" id="A0A4R2IMV8"/>
<dbReference type="RefSeq" id="WP_132126203.1">
    <property type="nucleotide sequence ID" value="NZ_SLWS01000021.1"/>
</dbReference>
<dbReference type="Proteomes" id="UP000295680">
    <property type="component" value="Unassembled WGS sequence"/>
</dbReference>
<accession>A0A4R2IMV8</accession>
<feature type="domain" description="Lantibiotic dehydratase N-terminal" evidence="1">
    <location>
        <begin position="75"/>
        <end position="508"/>
    </location>
</feature>
<comment type="caution">
    <text evidence="2">The sequence shown here is derived from an EMBL/GenBank/DDBJ whole genome shotgun (WGS) entry which is preliminary data.</text>
</comment>
<sequence length="756" mass="82783">MSDHLVPLGRTGWSVWRDAVLRSAGFPFDGLVRFAAQECAKAADAFLDGEHDRFEELFERALADGAATCRELAGDPRFREAVTWQNPNALTALNGLRSRETRRNSKWRLRERLVAAYWQRYCAKNETIGFFGPTAWITVDPRASAITFQHGRDVVRDRAVDFEYWALAAFSGEMAADPQVRAWLPASLPPHLTFDAAGRRVFRPALAPLSVSAVEAAALARCDGRGPANAVVAELVATGMVRTESDGFLVLERLAERELLNWNGELPIGLHAERALHGLIAGIGDPAVRDRVSGRFARLASARDDVAGSAGDPDRLGEALGRLADEFTAVTGSLPTRRAGQAYAGRGLCFEETSRDVDMVVGGRLLTDLAEPLALVLRAARWFTAELAHTYSVALREVYDDLSGGEVRLADMWYLAQGLLFGTGERPVDGVTREFGARWAKLFGLDGGMPGRFTSAELAETAVAVFPAERPGWSAGRLHSPDLMICADSADAVERGDYLAVLGEMHTAWPALDGAFLTRWHPRPDTLIRALAEDIGDRRIRPLYPADWPRYSGRLSHTLDGPSDRQLGFAAAPGADPDRLLPTTSVVVREHAGELVAVAPDGQSWPLLEMFSALLAMHTVDGFKLGHSGPHTPRVTVDNLVVARETWRSTVDVPGLVEVRDERAGYLAVRGWRRELGLPDHVFVKFHAETKPVYFDLTSPVYASLLCVMARAALEAGDGAMTVTEVLPVRHWLTDAAGHRYTSELRMHVVDPEVCR</sequence>